<reference evidence="2 3" key="1">
    <citation type="journal article" date="2016" name="Nat. Commun.">
        <title>Thousands of microbial genomes shed light on interconnected biogeochemical processes in an aquifer system.</title>
        <authorList>
            <person name="Anantharaman K."/>
            <person name="Brown C.T."/>
            <person name="Hug L.A."/>
            <person name="Sharon I."/>
            <person name="Castelle C.J."/>
            <person name="Probst A.J."/>
            <person name="Thomas B.C."/>
            <person name="Singh A."/>
            <person name="Wilkins M.J."/>
            <person name="Karaoz U."/>
            <person name="Brodie E.L."/>
            <person name="Williams K.H."/>
            <person name="Hubbard S.S."/>
            <person name="Banfield J.F."/>
        </authorList>
    </citation>
    <scope>NUCLEOTIDE SEQUENCE [LARGE SCALE GENOMIC DNA]</scope>
</reference>
<gene>
    <name evidence="2" type="ORF">A3B90_00135</name>
</gene>
<dbReference type="Proteomes" id="UP000178742">
    <property type="component" value="Unassembled WGS sequence"/>
</dbReference>
<keyword evidence="1" id="KW-1133">Transmembrane helix</keyword>
<feature type="transmembrane region" description="Helical" evidence="1">
    <location>
        <begin position="27"/>
        <end position="45"/>
    </location>
</feature>
<keyword evidence="1" id="KW-0472">Membrane</keyword>
<organism evidence="2 3">
    <name type="scientific">Candidatus Magasanikbacteria bacterium RIFCSPHIGHO2_02_FULL_41_13</name>
    <dbReference type="NCBI Taxonomy" id="1798676"/>
    <lineage>
        <taxon>Bacteria</taxon>
        <taxon>Candidatus Magasanikiibacteriota</taxon>
    </lineage>
</organism>
<protein>
    <recommendedName>
        <fullName evidence="4">Cell division protein FtsL</fullName>
    </recommendedName>
</protein>
<evidence type="ECO:0000256" key="1">
    <source>
        <dbReference type="SAM" id="Phobius"/>
    </source>
</evidence>
<sequence>MNYATYHDNLITEKRKRELPPFLSSNIFRIFLTLLAFVLLILYVVRLSTVSVKGYDISALQKQVKILQDEENKLQFEIAKNGSMQSIQNRLKTVQFVPAEKPEFAVIAPPIVAVR</sequence>
<name>A0A1F6M448_9BACT</name>
<accession>A0A1F6M448</accession>
<dbReference type="AlphaFoldDB" id="A0A1F6M448"/>
<evidence type="ECO:0008006" key="4">
    <source>
        <dbReference type="Google" id="ProtNLM"/>
    </source>
</evidence>
<comment type="caution">
    <text evidence="2">The sequence shown here is derived from an EMBL/GenBank/DDBJ whole genome shotgun (WGS) entry which is preliminary data.</text>
</comment>
<keyword evidence="1" id="KW-0812">Transmembrane</keyword>
<evidence type="ECO:0000313" key="3">
    <source>
        <dbReference type="Proteomes" id="UP000178742"/>
    </source>
</evidence>
<evidence type="ECO:0000313" key="2">
    <source>
        <dbReference type="EMBL" id="OGH66407.1"/>
    </source>
</evidence>
<dbReference type="EMBL" id="MFPX01000018">
    <property type="protein sequence ID" value="OGH66407.1"/>
    <property type="molecule type" value="Genomic_DNA"/>
</dbReference>
<dbReference type="STRING" id="1798676.A3B90_00135"/>
<proteinExistence type="predicted"/>